<dbReference type="Pfam" id="PF14319">
    <property type="entry name" value="Zn_Tnp_IS91"/>
    <property type="match status" value="1"/>
</dbReference>
<dbReference type="InterPro" id="IPR007069">
    <property type="entry name" value="Transposase_32"/>
</dbReference>
<dbReference type="GO" id="GO:0004803">
    <property type="term" value="F:transposase activity"/>
    <property type="evidence" value="ECO:0007669"/>
    <property type="project" value="InterPro"/>
</dbReference>
<dbReference type="PANTHER" id="PTHR37023:SF1">
    <property type="entry name" value="ISSOD25 TRANSPOSASE TNPA_ISSOD25"/>
    <property type="match status" value="1"/>
</dbReference>
<dbReference type="AlphaFoldDB" id="A0A422MEH7"/>
<protein>
    <submittedName>
        <fullName evidence="3">Putative transposase</fullName>
    </submittedName>
</protein>
<dbReference type="EMBL" id="LKFU01000010">
    <property type="protein sequence ID" value="RND89386.1"/>
    <property type="molecule type" value="Genomic_DNA"/>
</dbReference>
<evidence type="ECO:0000313" key="4">
    <source>
        <dbReference type="Proteomes" id="UP000285532"/>
    </source>
</evidence>
<proteinExistence type="predicted"/>
<dbReference type="RefSeq" id="WP_049145760.1">
    <property type="nucleotide sequence ID" value="NZ_CBDBYF010000001.1"/>
</dbReference>
<evidence type="ECO:0000259" key="1">
    <source>
        <dbReference type="Pfam" id="PF04986"/>
    </source>
</evidence>
<name>A0A422MEH7_LACPA</name>
<evidence type="ECO:0000313" key="3">
    <source>
        <dbReference type="EMBL" id="RND89386.1"/>
    </source>
</evidence>
<dbReference type="InterPro" id="IPR026889">
    <property type="entry name" value="Zn_Tnp"/>
</dbReference>
<dbReference type="GO" id="GO:0006313">
    <property type="term" value="P:DNA transposition"/>
    <property type="evidence" value="ECO:0007669"/>
    <property type="project" value="InterPro"/>
</dbReference>
<organism evidence="3 4">
    <name type="scientific">Lacticaseibacillus paracasei</name>
    <name type="common">Lactobacillus paracasei</name>
    <dbReference type="NCBI Taxonomy" id="1597"/>
    <lineage>
        <taxon>Bacteria</taxon>
        <taxon>Bacillati</taxon>
        <taxon>Bacillota</taxon>
        <taxon>Bacilli</taxon>
        <taxon>Lactobacillales</taxon>
        <taxon>Lactobacillaceae</taxon>
        <taxon>Lacticaseibacillus</taxon>
    </lineage>
</organism>
<dbReference type="Pfam" id="PF04986">
    <property type="entry name" value="Y2_Tnp"/>
    <property type="match status" value="1"/>
</dbReference>
<gene>
    <name evidence="3" type="ORF">FAM18172_00179</name>
</gene>
<sequence length="442" mass="51949">MKKNILQTIFFDKHQNWAKFLKNHGRRIRPVVKKEVAKFESCGDIRKGYRLFVCEGCHSTKLIALKCKGKFCPTCAVGESQRWSDLVAHDMFAVNHRHVIFTIDEGLREIFLMDKYRSVLLKGLMDEAARVVLEALGKNRKVQGGVVAALHTFGSKLEFNPHVHMVVTMGGITPDGQWKTYDYLPYKRLRVYWQNAVLKLIRRTLSPWDKKRVQPRLQRAYKANAEGFYVNAPKRSRTHLKGLLKYISRYMKRGPIAMDRIVMYDGESVLFSYKDKRTNRKETHLMSVEAFIGVLTRHIPDRHFKTIRRYGIYSRRIKTLMKQVMAVYQKAVRRRLVELKQVMRVKSWTEKTVEVFGCDPLKCSDCGEFFEFMGTSVAKNGRLKVQYAKDRQARHYMLEVNQNIAKEAYQTKYKQAEAAAYDRCRFSWERQRRIYLSEMPQA</sequence>
<comment type="caution">
    <text evidence="3">The sequence shown here is derived from an EMBL/GenBank/DDBJ whole genome shotgun (WGS) entry which is preliminary data.</text>
</comment>
<reference evidence="3 4" key="1">
    <citation type="journal article" date="2018" name="Front. Microbiol.">
        <title>Conversion of Methionine to Cysteine in Lactobacillus paracasei Depends on the Highly Mobile cysK-ctl-cysE Gene Cluster.</title>
        <authorList>
            <person name="Wuthrich D."/>
            <person name="Irmler S."/>
            <person name="Berthoud H."/>
            <person name="Guggenbuhl B."/>
            <person name="Eugster E."/>
            <person name="Bruggmann R."/>
        </authorList>
    </citation>
    <scope>NUCLEOTIDE SEQUENCE [LARGE SCALE GENOMIC DNA]</scope>
    <source>
        <strain evidence="3 4">FAM18172</strain>
    </source>
</reference>
<feature type="domain" description="Transposase IS801/IS1294" evidence="1">
    <location>
        <begin position="145"/>
        <end position="315"/>
    </location>
</feature>
<evidence type="ECO:0000259" key="2">
    <source>
        <dbReference type="Pfam" id="PF14319"/>
    </source>
</evidence>
<dbReference type="PANTHER" id="PTHR37023">
    <property type="entry name" value="TRANSPOSASE"/>
    <property type="match status" value="1"/>
</dbReference>
<dbReference type="GO" id="GO:0003677">
    <property type="term" value="F:DNA binding"/>
    <property type="evidence" value="ECO:0007669"/>
    <property type="project" value="InterPro"/>
</dbReference>
<accession>A0A422MEH7</accession>
<dbReference type="Proteomes" id="UP000285532">
    <property type="component" value="Unassembled WGS sequence"/>
</dbReference>
<feature type="domain" description="Transposase zinc-binding" evidence="2">
    <location>
        <begin position="14"/>
        <end position="103"/>
    </location>
</feature>